<evidence type="ECO:0000256" key="3">
    <source>
        <dbReference type="ARBA" id="ARBA00023015"/>
    </source>
</evidence>
<dbReference type="SMART" id="SM01012">
    <property type="entry name" value="ANTAR"/>
    <property type="match status" value="1"/>
</dbReference>
<dbReference type="SUPFAM" id="SSF52172">
    <property type="entry name" value="CheY-like"/>
    <property type="match status" value="1"/>
</dbReference>
<keyword evidence="2" id="KW-0418">Kinase</keyword>
<dbReference type="InterPro" id="IPR012074">
    <property type="entry name" value="GAF_ANTAR"/>
</dbReference>
<keyword evidence="7" id="KW-1185">Reference proteome</keyword>
<dbReference type="InterPro" id="IPR036388">
    <property type="entry name" value="WH-like_DNA-bd_sf"/>
</dbReference>
<dbReference type="InterPro" id="IPR011006">
    <property type="entry name" value="CheY-like_superfamily"/>
</dbReference>
<proteinExistence type="predicted"/>
<dbReference type="RefSeq" id="WP_222686060.1">
    <property type="nucleotide sequence ID" value="NZ_JABUBT010000050.1"/>
</dbReference>
<keyword evidence="1" id="KW-0808">Transferase</keyword>
<evidence type="ECO:0000313" key="7">
    <source>
        <dbReference type="Proteomes" id="UP000825228"/>
    </source>
</evidence>
<evidence type="ECO:0000313" key="6">
    <source>
        <dbReference type="EMBL" id="MBY6368577.1"/>
    </source>
</evidence>
<protein>
    <submittedName>
        <fullName evidence="6">GAF and ANTAR domain-containing protein</fullName>
    </submittedName>
</protein>
<dbReference type="Gene3D" id="1.10.10.10">
    <property type="entry name" value="Winged helix-like DNA-binding domain superfamily/Winged helix DNA-binding domain"/>
    <property type="match status" value="1"/>
</dbReference>
<dbReference type="InterPro" id="IPR029016">
    <property type="entry name" value="GAF-like_dom_sf"/>
</dbReference>
<dbReference type="EMBL" id="JABUBU010000030">
    <property type="protein sequence ID" value="MBY6368577.1"/>
    <property type="molecule type" value="Genomic_DNA"/>
</dbReference>
<evidence type="ECO:0000256" key="2">
    <source>
        <dbReference type="ARBA" id="ARBA00022777"/>
    </source>
</evidence>
<dbReference type="Pfam" id="PF03861">
    <property type="entry name" value="ANTAR"/>
    <property type="match status" value="1"/>
</dbReference>
<dbReference type="PROSITE" id="PS50921">
    <property type="entry name" value="ANTAR"/>
    <property type="match status" value="1"/>
</dbReference>
<evidence type="ECO:0000256" key="1">
    <source>
        <dbReference type="ARBA" id="ARBA00022679"/>
    </source>
</evidence>
<name>A0ABS7P826_9NOCA</name>
<dbReference type="InterPro" id="IPR003018">
    <property type="entry name" value="GAF"/>
</dbReference>
<evidence type="ECO:0000259" key="5">
    <source>
        <dbReference type="PROSITE" id="PS50921"/>
    </source>
</evidence>
<dbReference type="Gene3D" id="3.30.450.40">
    <property type="match status" value="1"/>
</dbReference>
<organism evidence="6 7">
    <name type="scientific">Rhodococcoides corynebacterioides</name>
    <dbReference type="NCBI Taxonomy" id="53972"/>
    <lineage>
        <taxon>Bacteria</taxon>
        <taxon>Bacillati</taxon>
        <taxon>Actinomycetota</taxon>
        <taxon>Actinomycetes</taxon>
        <taxon>Mycobacteriales</taxon>
        <taxon>Nocardiaceae</taxon>
        <taxon>Rhodococcoides</taxon>
    </lineage>
</organism>
<keyword evidence="3" id="KW-0805">Transcription regulation</keyword>
<dbReference type="Proteomes" id="UP000825228">
    <property type="component" value="Unassembled WGS sequence"/>
</dbReference>
<dbReference type="Pfam" id="PF13185">
    <property type="entry name" value="GAF_2"/>
    <property type="match status" value="1"/>
</dbReference>
<keyword evidence="4" id="KW-0804">Transcription</keyword>
<evidence type="ECO:0000256" key="4">
    <source>
        <dbReference type="ARBA" id="ARBA00023163"/>
    </source>
</evidence>
<sequence>MTTDSVPHPSSASDILTKLAEALDDLDSVVRSFESTDAKLASICTRVVTAVPGADAAGVTVLRDGAAVTAASTEAFVLAIDAAQYEHGEGPCIDAAVERTMVRADLARATTRWPAFVRAIDRVDVTSFLSAPITAGDDYIGALSLYGHHGHDFDTVDEEALRVYVHAAQSVLSADHRADQAERRTAGFAAAMESRAAIEQAKGALMVALGVSADKAFDLLLWRSQTTNVKVRDLAEQFVADLATLDTAPTTFADDLGNMLMTVHQRVIGP</sequence>
<comment type="caution">
    <text evidence="6">The sequence shown here is derived from an EMBL/GenBank/DDBJ whole genome shotgun (WGS) entry which is preliminary data.</text>
</comment>
<gene>
    <name evidence="6" type="ORF">HQ603_17665</name>
</gene>
<reference evidence="6 7" key="1">
    <citation type="submission" date="2020-06" db="EMBL/GenBank/DDBJ databases">
        <title>Taxonomy, biology and ecology of Rhodococcus bacteria occurring in California pistachio and other woody hosts as revealed by genome sequence analyses.</title>
        <authorList>
            <person name="Gai Y."/>
            <person name="Riely B."/>
        </authorList>
    </citation>
    <scope>NUCLEOTIDE SEQUENCE [LARGE SCALE GENOMIC DNA]</scope>
    <source>
        <strain evidence="6 7">BP-281</strain>
    </source>
</reference>
<dbReference type="InterPro" id="IPR005561">
    <property type="entry name" value="ANTAR"/>
</dbReference>
<dbReference type="PIRSF" id="PIRSF036625">
    <property type="entry name" value="GAF_ANTAR"/>
    <property type="match status" value="1"/>
</dbReference>
<feature type="domain" description="ANTAR" evidence="5">
    <location>
        <begin position="178"/>
        <end position="239"/>
    </location>
</feature>
<dbReference type="SUPFAM" id="SSF55781">
    <property type="entry name" value="GAF domain-like"/>
    <property type="match status" value="1"/>
</dbReference>
<accession>A0ABS7P826</accession>